<dbReference type="InterPro" id="IPR052016">
    <property type="entry name" value="Bact_Sigma-Reg"/>
</dbReference>
<feature type="transmembrane region" description="Helical" evidence="2">
    <location>
        <begin position="85"/>
        <end position="102"/>
    </location>
</feature>
<comment type="caution">
    <text evidence="4">The sequence shown here is derived from an EMBL/GenBank/DDBJ whole genome shotgun (WGS) entry which is preliminary data.</text>
</comment>
<dbReference type="Proteomes" id="UP001214441">
    <property type="component" value="Unassembled WGS sequence"/>
</dbReference>
<gene>
    <name evidence="4" type="ORF">NMN56_034915</name>
</gene>
<feature type="transmembrane region" description="Helical" evidence="2">
    <location>
        <begin position="50"/>
        <end position="73"/>
    </location>
</feature>
<evidence type="ECO:0000256" key="2">
    <source>
        <dbReference type="SAM" id="Phobius"/>
    </source>
</evidence>
<feature type="domain" description="PPM-type phosphatase" evidence="3">
    <location>
        <begin position="134"/>
        <end position="357"/>
    </location>
</feature>
<evidence type="ECO:0000313" key="4">
    <source>
        <dbReference type="EMBL" id="MDJ1137047.1"/>
    </source>
</evidence>
<keyword evidence="5" id="KW-1185">Reference proteome</keyword>
<evidence type="ECO:0000256" key="1">
    <source>
        <dbReference type="ARBA" id="ARBA00022801"/>
    </source>
</evidence>
<evidence type="ECO:0000259" key="3">
    <source>
        <dbReference type="SMART" id="SM00331"/>
    </source>
</evidence>
<dbReference type="SMART" id="SM00331">
    <property type="entry name" value="PP2C_SIG"/>
    <property type="match status" value="1"/>
</dbReference>
<dbReference type="Gene3D" id="3.60.40.10">
    <property type="entry name" value="PPM-type phosphatase domain"/>
    <property type="match status" value="1"/>
</dbReference>
<dbReference type="SUPFAM" id="SSF81606">
    <property type="entry name" value="PP2C-like"/>
    <property type="match status" value="1"/>
</dbReference>
<sequence length="371" mass="38970">MPRSPQVLVKVPYVAPVLLLLGGAAADVFAMRPYYGLPLLSCAPLVAGIVFPFGLSVLFALLACGSAAGLAYYTGRESSAMITDVLAVLLVSMVGLWIKWLVDRQGRNLAVALNVAEAAQRAVLPAPPAGVGPLAVADRYVAAQLGAAIGGDLYALQETPFGIRAMIGDVRGKGLRAVSAVSVVVGAFREAAEHAPSLHDLADRLDRALDREGARRHDTLDDIEGFVTALFVQIPPSGATVTLLNRGHPAPYLLHGGEVTCLEPSHPELPLSTGLGRERGEAAEETYTFAPLDSLVLVTDGVTEARDRDGVFFDVVRSLGGTPLRHPDELADTLSDSVTHWTGGQRQDDMAILILTRVGSSTGGTTDALTP</sequence>
<organism evidence="4 5">
    <name type="scientific">Streptomyces iconiensis</name>
    <dbReference type="NCBI Taxonomy" id="1384038"/>
    <lineage>
        <taxon>Bacteria</taxon>
        <taxon>Bacillati</taxon>
        <taxon>Actinomycetota</taxon>
        <taxon>Actinomycetes</taxon>
        <taxon>Kitasatosporales</taxon>
        <taxon>Streptomycetaceae</taxon>
        <taxon>Streptomyces</taxon>
    </lineage>
</organism>
<protein>
    <submittedName>
        <fullName evidence="4">PP2C family protein-serine/threonine phosphatase</fullName>
        <ecNumber evidence="4">3.1.3.16</ecNumber>
    </submittedName>
</protein>
<keyword evidence="1 4" id="KW-0378">Hydrolase</keyword>
<name>A0ABT7A6U4_9ACTN</name>
<proteinExistence type="predicted"/>
<dbReference type="InterPro" id="IPR001932">
    <property type="entry name" value="PPM-type_phosphatase-like_dom"/>
</dbReference>
<keyword evidence="2" id="KW-0812">Transmembrane</keyword>
<keyword evidence="2" id="KW-0472">Membrane</keyword>
<accession>A0ABT7A6U4</accession>
<dbReference type="EMBL" id="JANCPR020000050">
    <property type="protein sequence ID" value="MDJ1137047.1"/>
    <property type="molecule type" value="Genomic_DNA"/>
</dbReference>
<dbReference type="EC" id="3.1.3.16" evidence="4"/>
<dbReference type="InterPro" id="IPR036457">
    <property type="entry name" value="PPM-type-like_dom_sf"/>
</dbReference>
<reference evidence="4 5" key="1">
    <citation type="submission" date="2023-05" db="EMBL/GenBank/DDBJ databases">
        <title>Streptantibioticus silvisoli sp. nov., acidotolerant actinomycetes 1 from pine litter.</title>
        <authorList>
            <person name="Swiecimska M."/>
            <person name="Golinska P."/>
            <person name="Sangal V."/>
            <person name="Wachnowicz B."/>
            <person name="Goodfellow M."/>
        </authorList>
    </citation>
    <scope>NUCLEOTIDE SEQUENCE [LARGE SCALE GENOMIC DNA]</scope>
    <source>
        <strain evidence="4 5">DSM 42109</strain>
    </source>
</reference>
<dbReference type="Pfam" id="PF07228">
    <property type="entry name" value="SpoIIE"/>
    <property type="match status" value="1"/>
</dbReference>
<keyword evidence="2" id="KW-1133">Transmembrane helix</keyword>
<dbReference type="PANTHER" id="PTHR43156">
    <property type="entry name" value="STAGE II SPORULATION PROTEIN E-RELATED"/>
    <property type="match status" value="1"/>
</dbReference>
<evidence type="ECO:0000313" key="5">
    <source>
        <dbReference type="Proteomes" id="UP001214441"/>
    </source>
</evidence>
<dbReference type="RefSeq" id="WP_274039408.1">
    <property type="nucleotide sequence ID" value="NZ_JANCPR020000050.1"/>
</dbReference>
<dbReference type="GO" id="GO:0004722">
    <property type="term" value="F:protein serine/threonine phosphatase activity"/>
    <property type="evidence" value="ECO:0007669"/>
    <property type="project" value="UniProtKB-EC"/>
</dbReference>
<dbReference type="PANTHER" id="PTHR43156:SF2">
    <property type="entry name" value="STAGE II SPORULATION PROTEIN E"/>
    <property type="match status" value="1"/>
</dbReference>